<dbReference type="EC" id="1.1.1.100" evidence="3"/>
<dbReference type="PROSITE" id="PS00061">
    <property type="entry name" value="ADH_SHORT"/>
    <property type="match status" value="1"/>
</dbReference>
<dbReference type="PRINTS" id="PR00080">
    <property type="entry name" value="SDRFAMILY"/>
</dbReference>
<dbReference type="PANTHER" id="PTHR42879:SF2">
    <property type="entry name" value="3-OXOACYL-[ACYL-CARRIER-PROTEIN] REDUCTASE FABG"/>
    <property type="match status" value="1"/>
</dbReference>
<dbReference type="InterPro" id="IPR002347">
    <property type="entry name" value="SDR_fam"/>
</dbReference>
<proteinExistence type="inferred from homology"/>
<dbReference type="InterPro" id="IPR050259">
    <property type="entry name" value="SDR"/>
</dbReference>
<dbReference type="Gene3D" id="3.40.50.720">
    <property type="entry name" value="NAD(P)-binding Rossmann-like Domain"/>
    <property type="match status" value="1"/>
</dbReference>
<evidence type="ECO:0000256" key="1">
    <source>
        <dbReference type="ARBA" id="ARBA00006484"/>
    </source>
</evidence>
<dbReference type="SUPFAM" id="SSF51735">
    <property type="entry name" value="NAD(P)-binding Rossmann-fold domains"/>
    <property type="match status" value="1"/>
</dbReference>
<sequence>MSYPERFTIPTREVLRERSFAGKIALVTGGSTGIGAAVVRRLAEEGASVAFTYFASRDAAWELERELFDAGQIAVAMRVDARSVEETRACIRELVDGFGRIDMLVNNAGLACAGAIENYDLDALEAMVAVNVKAPFLAIREALPHMPAGGRIINVGSVSSDYMPYPGQAAYTMTKSAITGLTRGLARELAGRGITINTVQPGRVETGLLRVLGDAYETVGRSTPMGRFGTATEVASVIEFLCSDAAAYVTGAHIRVDGGVSV</sequence>
<dbReference type="SMART" id="SM00822">
    <property type="entry name" value="PKS_KR"/>
    <property type="match status" value="1"/>
</dbReference>
<dbReference type="PRINTS" id="PR00081">
    <property type="entry name" value="GDHRDH"/>
</dbReference>
<dbReference type="GO" id="GO:0032787">
    <property type="term" value="P:monocarboxylic acid metabolic process"/>
    <property type="evidence" value="ECO:0007669"/>
    <property type="project" value="UniProtKB-ARBA"/>
</dbReference>
<dbReference type="PANTHER" id="PTHR42879">
    <property type="entry name" value="3-OXOACYL-(ACYL-CARRIER-PROTEIN) REDUCTASE"/>
    <property type="match status" value="1"/>
</dbReference>
<evidence type="ECO:0000259" key="2">
    <source>
        <dbReference type="SMART" id="SM00822"/>
    </source>
</evidence>
<evidence type="ECO:0000313" key="3">
    <source>
        <dbReference type="EMBL" id="MBB4098641.1"/>
    </source>
</evidence>
<dbReference type="EMBL" id="JACIEH010000002">
    <property type="protein sequence ID" value="MBB4098641.1"/>
    <property type="molecule type" value="Genomic_DNA"/>
</dbReference>
<name>A0A7W6JUA8_9SPHN</name>
<gene>
    <name evidence="3" type="ORF">GGR46_002205</name>
</gene>
<comment type="caution">
    <text evidence="3">The sequence shown here is derived from an EMBL/GenBank/DDBJ whole genome shotgun (WGS) entry which is preliminary data.</text>
</comment>
<dbReference type="RefSeq" id="WP_183997599.1">
    <property type="nucleotide sequence ID" value="NZ_JACIEH010000002.1"/>
</dbReference>
<dbReference type="InterPro" id="IPR036291">
    <property type="entry name" value="NAD(P)-bd_dom_sf"/>
</dbReference>
<keyword evidence="4" id="KW-1185">Reference proteome</keyword>
<accession>A0A7W6JUA8</accession>
<dbReference type="Proteomes" id="UP000557392">
    <property type="component" value="Unassembled WGS sequence"/>
</dbReference>
<dbReference type="InterPro" id="IPR057326">
    <property type="entry name" value="KR_dom"/>
</dbReference>
<keyword evidence="3" id="KW-0560">Oxidoreductase</keyword>
<reference evidence="3 4" key="1">
    <citation type="submission" date="2020-08" db="EMBL/GenBank/DDBJ databases">
        <title>Genomic Encyclopedia of Type Strains, Phase IV (KMG-IV): sequencing the most valuable type-strain genomes for metagenomic binning, comparative biology and taxonomic classification.</title>
        <authorList>
            <person name="Goeker M."/>
        </authorList>
    </citation>
    <scope>NUCLEOTIDE SEQUENCE [LARGE SCALE GENOMIC DNA]</scope>
    <source>
        <strain evidence="3 4">DSM 101806</strain>
    </source>
</reference>
<comment type="similarity">
    <text evidence="1">Belongs to the short-chain dehydrogenases/reductases (SDR) family.</text>
</comment>
<dbReference type="InterPro" id="IPR020904">
    <property type="entry name" value="Sc_DH/Rdtase_CS"/>
</dbReference>
<organism evidence="3 4">
    <name type="scientific">Sphingomonas kyeonggiensis</name>
    <dbReference type="NCBI Taxonomy" id="1268553"/>
    <lineage>
        <taxon>Bacteria</taxon>
        <taxon>Pseudomonadati</taxon>
        <taxon>Pseudomonadota</taxon>
        <taxon>Alphaproteobacteria</taxon>
        <taxon>Sphingomonadales</taxon>
        <taxon>Sphingomonadaceae</taxon>
        <taxon>Sphingomonas</taxon>
    </lineage>
</organism>
<dbReference type="AlphaFoldDB" id="A0A7W6JUA8"/>
<dbReference type="CDD" id="cd05233">
    <property type="entry name" value="SDR_c"/>
    <property type="match status" value="1"/>
</dbReference>
<dbReference type="Pfam" id="PF13561">
    <property type="entry name" value="adh_short_C2"/>
    <property type="match status" value="1"/>
</dbReference>
<dbReference type="GO" id="GO:0004316">
    <property type="term" value="F:3-oxoacyl-[acyl-carrier-protein] reductase (NADPH) activity"/>
    <property type="evidence" value="ECO:0007669"/>
    <property type="project" value="UniProtKB-EC"/>
</dbReference>
<dbReference type="FunFam" id="3.40.50.720:FF:000084">
    <property type="entry name" value="Short-chain dehydrogenase reductase"/>
    <property type="match status" value="1"/>
</dbReference>
<evidence type="ECO:0000313" key="4">
    <source>
        <dbReference type="Proteomes" id="UP000557392"/>
    </source>
</evidence>
<feature type="domain" description="Ketoreductase" evidence="2">
    <location>
        <begin position="23"/>
        <end position="207"/>
    </location>
</feature>
<protein>
    <submittedName>
        <fullName evidence="3">3-oxoacyl-[acyl-carrier protein] reductase</fullName>
        <ecNumber evidence="3">1.1.1.100</ecNumber>
    </submittedName>
</protein>